<keyword evidence="1" id="KW-1133">Transmembrane helix</keyword>
<keyword evidence="3" id="KW-1185">Reference proteome</keyword>
<dbReference type="OrthoDB" id="2448214at2759"/>
<feature type="transmembrane region" description="Helical" evidence="1">
    <location>
        <begin position="238"/>
        <end position="259"/>
    </location>
</feature>
<accession>A0A9P3HG23</accession>
<organism evidence="2 3">
    <name type="scientific">Entomortierella parvispora</name>
    <dbReference type="NCBI Taxonomy" id="205924"/>
    <lineage>
        <taxon>Eukaryota</taxon>
        <taxon>Fungi</taxon>
        <taxon>Fungi incertae sedis</taxon>
        <taxon>Mucoromycota</taxon>
        <taxon>Mortierellomycotina</taxon>
        <taxon>Mortierellomycetes</taxon>
        <taxon>Mortierellales</taxon>
        <taxon>Mortierellaceae</taxon>
        <taxon>Entomortierella</taxon>
    </lineage>
</organism>
<comment type="caution">
    <text evidence="2">The sequence shown here is derived from an EMBL/GenBank/DDBJ whole genome shotgun (WGS) entry which is preliminary data.</text>
</comment>
<evidence type="ECO:0000313" key="2">
    <source>
        <dbReference type="EMBL" id="GJJ75987.1"/>
    </source>
</evidence>
<keyword evidence="1" id="KW-0812">Transmembrane</keyword>
<evidence type="ECO:0000256" key="1">
    <source>
        <dbReference type="SAM" id="Phobius"/>
    </source>
</evidence>
<feature type="transmembrane region" description="Helical" evidence="1">
    <location>
        <begin position="12"/>
        <end position="36"/>
    </location>
</feature>
<gene>
    <name evidence="2" type="ORF">EMPS_08345</name>
</gene>
<protein>
    <submittedName>
        <fullName evidence="2">Uncharacterized protein</fullName>
    </submittedName>
</protein>
<dbReference type="AlphaFoldDB" id="A0A9P3HG23"/>
<feature type="transmembrane region" description="Helical" evidence="1">
    <location>
        <begin position="42"/>
        <end position="66"/>
    </location>
</feature>
<reference evidence="2" key="2">
    <citation type="journal article" date="2022" name="Microbiol. Resour. Announc.">
        <title>Whole-Genome Sequence of Entomortierella parvispora E1425, a Mucoromycotan Fungus Associated with Burkholderiaceae-Related Endosymbiotic Bacteria.</title>
        <authorList>
            <person name="Herlambang A."/>
            <person name="Guo Y."/>
            <person name="Takashima Y."/>
            <person name="Narisawa K."/>
            <person name="Ohta H."/>
            <person name="Nishizawa T."/>
        </authorList>
    </citation>
    <scope>NUCLEOTIDE SEQUENCE</scope>
    <source>
        <strain evidence="2">E1425</strain>
    </source>
</reference>
<proteinExistence type="predicted"/>
<keyword evidence="1" id="KW-0472">Membrane</keyword>
<dbReference type="EMBL" id="BQFW01000011">
    <property type="protein sequence ID" value="GJJ75987.1"/>
    <property type="molecule type" value="Genomic_DNA"/>
</dbReference>
<reference evidence="2" key="1">
    <citation type="submission" date="2021-11" db="EMBL/GenBank/DDBJ databases">
        <authorList>
            <person name="Herlambang A."/>
            <person name="Guo Y."/>
            <person name="Takashima Y."/>
            <person name="Nishizawa T."/>
        </authorList>
    </citation>
    <scope>NUCLEOTIDE SEQUENCE</scope>
    <source>
        <strain evidence="2">E1425</strain>
    </source>
</reference>
<dbReference type="Proteomes" id="UP000827284">
    <property type="component" value="Unassembled WGS sequence"/>
</dbReference>
<sequence length="337" mass="37310">MLILTHLQKDDSLIPLLPYASGCLLASVLLTISGIAETHPKALALATQLIQLGWLLLQIQGAMLVWKFGTRGQATALFKVWLVSVQLLDVHRRYLVLFFATTTLNVNSAVMGHQSPRWSSLPFSTPVNMEESRRGSLARSSDDGDNLGLTTITMATFEQGNGNVSSNVLGSVRAYYKSMVCSAVPELCNLQTVLQNPSLIPGTSDKQEVFRKEYGHGQDGDITQSTVAVGMKEMEYQVVFEILAGLGVSALMVAVWLLMRALQRRTGMPLPNRMHFRQRFNLGLCSVKNEARCWRASLKDKVVQLVDRFDMRVMMTIGASQKKSTESTDDENDPTIL</sequence>
<name>A0A9P3HG23_9FUNG</name>
<evidence type="ECO:0000313" key="3">
    <source>
        <dbReference type="Proteomes" id="UP000827284"/>
    </source>
</evidence>